<dbReference type="InterPro" id="IPR001967">
    <property type="entry name" value="Peptidase_S11_N"/>
</dbReference>
<keyword evidence="6" id="KW-1003">Cell membrane</keyword>
<protein>
    <recommendedName>
        <fullName evidence="5">serine-type D-Ala-D-Ala carboxypeptidase</fullName>
        <ecNumber evidence="5">3.4.16.4</ecNumber>
    </recommendedName>
</protein>
<dbReference type="GO" id="GO:0009252">
    <property type="term" value="P:peptidoglycan biosynthetic process"/>
    <property type="evidence" value="ECO:0007669"/>
    <property type="project" value="UniProtKB-KW"/>
</dbReference>
<evidence type="ECO:0000256" key="7">
    <source>
        <dbReference type="ARBA" id="ARBA00022519"/>
    </source>
</evidence>
<feature type="active site" evidence="18">
    <location>
        <position position="151"/>
    </location>
</feature>
<feature type="compositionally biased region" description="Polar residues" evidence="21">
    <location>
        <begin position="20"/>
        <end position="33"/>
    </location>
</feature>
<proteinExistence type="inferred from homology"/>
<evidence type="ECO:0000256" key="13">
    <source>
        <dbReference type="ARBA" id="ARBA00022984"/>
    </source>
</evidence>
<keyword evidence="14" id="KW-0472">Membrane</keyword>
<keyword evidence="13" id="KW-0573">Peptidoglycan synthesis</keyword>
<evidence type="ECO:0000256" key="14">
    <source>
        <dbReference type="ARBA" id="ARBA00023136"/>
    </source>
</evidence>
<feature type="domain" description="Peptidase S11 D-Ala-D-Ala carboxypeptidase A C-terminal" evidence="23">
    <location>
        <begin position="305"/>
        <end position="395"/>
    </location>
</feature>
<dbReference type="InterPro" id="IPR012338">
    <property type="entry name" value="Beta-lactam/transpept-like"/>
</dbReference>
<dbReference type="PANTHER" id="PTHR21581:SF6">
    <property type="entry name" value="TRAFFICKING PROTEIN PARTICLE COMPLEX SUBUNIT 12"/>
    <property type="match status" value="1"/>
</dbReference>
<evidence type="ECO:0000256" key="8">
    <source>
        <dbReference type="ARBA" id="ARBA00022645"/>
    </source>
</evidence>
<dbReference type="InterPro" id="IPR018044">
    <property type="entry name" value="Peptidase_S11"/>
</dbReference>
<evidence type="ECO:0000256" key="5">
    <source>
        <dbReference type="ARBA" id="ARBA00012448"/>
    </source>
</evidence>
<evidence type="ECO:0000256" key="11">
    <source>
        <dbReference type="ARBA" id="ARBA00022801"/>
    </source>
</evidence>
<keyword evidence="15" id="KW-0961">Cell wall biogenesis/degradation</keyword>
<evidence type="ECO:0000256" key="2">
    <source>
        <dbReference type="ARBA" id="ARBA00004417"/>
    </source>
</evidence>
<gene>
    <name evidence="24" type="ORF">NHF51_05075</name>
</gene>
<keyword evidence="8" id="KW-0121">Carboxypeptidase</keyword>
<dbReference type="FunFam" id="3.40.710.10:FF:000001">
    <property type="entry name" value="D-alanyl-D-alanine serine-type carboxypeptidase"/>
    <property type="match status" value="1"/>
</dbReference>
<evidence type="ECO:0000256" key="17">
    <source>
        <dbReference type="ARBA" id="ARBA00060592"/>
    </source>
</evidence>
<dbReference type="Pfam" id="PF07943">
    <property type="entry name" value="PBP5_C"/>
    <property type="match status" value="1"/>
</dbReference>
<dbReference type="GO" id="GO:0008658">
    <property type="term" value="F:penicillin binding"/>
    <property type="evidence" value="ECO:0007669"/>
    <property type="project" value="UniProtKB-ARBA"/>
</dbReference>
<comment type="pathway">
    <text evidence="17">Glycan biosynthesis.</text>
</comment>
<evidence type="ECO:0000313" key="24">
    <source>
        <dbReference type="EMBL" id="USV58530.1"/>
    </source>
</evidence>
<dbReference type="PANTHER" id="PTHR21581">
    <property type="entry name" value="D-ALANYL-D-ALANINE CARBOXYPEPTIDASE"/>
    <property type="match status" value="1"/>
</dbReference>
<evidence type="ECO:0000256" key="22">
    <source>
        <dbReference type="SAM" id="SignalP"/>
    </source>
</evidence>
<feature type="active site" description="Acyl-ester intermediate" evidence="18">
    <location>
        <position position="88"/>
    </location>
</feature>
<evidence type="ECO:0000259" key="23">
    <source>
        <dbReference type="SMART" id="SM00936"/>
    </source>
</evidence>
<evidence type="ECO:0000256" key="12">
    <source>
        <dbReference type="ARBA" id="ARBA00022960"/>
    </source>
</evidence>
<dbReference type="GO" id="GO:0005886">
    <property type="term" value="C:plasma membrane"/>
    <property type="evidence" value="ECO:0007669"/>
    <property type="project" value="UniProtKB-SubCell"/>
</dbReference>
<comment type="similarity">
    <text evidence="4 20">Belongs to the peptidase S11 family.</text>
</comment>
<keyword evidence="12" id="KW-0133">Cell shape</keyword>
<comment type="catalytic activity">
    <reaction evidence="16">
        <text>Preferential cleavage: (Ac)2-L-Lys-D-Ala-|-D-Ala. Also transpeptidation of peptidyl-alanyl moieties that are N-acyl substituents of D-alanine.</text>
        <dbReference type="EC" id="3.4.16.4"/>
    </reaction>
</comment>
<evidence type="ECO:0000256" key="1">
    <source>
        <dbReference type="ARBA" id="ARBA00003217"/>
    </source>
</evidence>
<comment type="subcellular location">
    <subcellularLocation>
        <location evidence="2">Cell inner membrane</location>
        <topology evidence="2">Peripheral membrane protein</topology>
    </subcellularLocation>
</comment>
<dbReference type="GO" id="GO:0006508">
    <property type="term" value="P:proteolysis"/>
    <property type="evidence" value="ECO:0007669"/>
    <property type="project" value="UniProtKB-KW"/>
</dbReference>
<dbReference type="InterPro" id="IPR012907">
    <property type="entry name" value="Peptidase_S11_C"/>
</dbReference>
<keyword evidence="25" id="KW-1185">Reference proteome</keyword>
<organism evidence="24 25">
    <name type="scientific">Aeromonas encheleia</name>
    <dbReference type="NCBI Taxonomy" id="73010"/>
    <lineage>
        <taxon>Bacteria</taxon>
        <taxon>Pseudomonadati</taxon>
        <taxon>Pseudomonadota</taxon>
        <taxon>Gammaproteobacteria</taxon>
        <taxon>Aeromonadales</taxon>
        <taxon>Aeromonadaceae</taxon>
        <taxon>Aeromonas</taxon>
    </lineage>
</organism>
<sequence length="415" mass="45380">MSKFARSVILASLLSATAQANQPVPTPDANQPVPTRDVPQAGLPTPNAAPMVVPAAPEISAKAHILIDYYSGQVLAEQNAEERLPPASLTKMMTSYIIGQELLKGNIKRTDMVTISQNAWSKNYSDSSKMFIEVGKQVSVDDLNKGIIIQSGNDACVAMAEFLAGSTDSFASLMNSWSAKLGMNDSQFKNPHGLDAEGHYSTAHDMARLGQALIRDLPEEYKIYSQKSFVFNGITQHNRNRLLWDQSLQVDGIKTGHVSQVGYNLVSSATNNEGMRLIAVVLGASSEGSRAAESKKLLTYGFRFFQSLTPYKAGTELVTQKIWMGDKSEVKLGVDKDVSVLVTRGQGNNLKADFQLESELKAPLAKGQRVGTVYLKQGDKEIKQVPLVALEEVQEGGLMSRLWDYLVMLVSSWFK</sequence>
<name>A0AAE9MH12_9GAMM</name>
<evidence type="ECO:0000256" key="6">
    <source>
        <dbReference type="ARBA" id="ARBA00022475"/>
    </source>
</evidence>
<dbReference type="GO" id="GO:0009002">
    <property type="term" value="F:serine-type D-Ala-D-Ala carboxypeptidase activity"/>
    <property type="evidence" value="ECO:0007669"/>
    <property type="project" value="UniProtKB-EC"/>
</dbReference>
<dbReference type="RefSeq" id="WP_042652762.1">
    <property type="nucleotide sequence ID" value="NZ_CAWMEL010000012.1"/>
</dbReference>
<evidence type="ECO:0000256" key="19">
    <source>
        <dbReference type="PIRSR" id="PIRSR618044-2"/>
    </source>
</evidence>
<dbReference type="Proteomes" id="UP001056890">
    <property type="component" value="Chromosome"/>
</dbReference>
<keyword evidence="10 22" id="KW-0732">Signal</keyword>
<dbReference type="Gene3D" id="2.60.410.10">
    <property type="entry name" value="D-Ala-D-Ala carboxypeptidase, C-terminal domain"/>
    <property type="match status" value="1"/>
</dbReference>
<dbReference type="EMBL" id="CP099717">
    <property type="protein sequence ID" value="USV58530.1"/>
    <property type="molecule type" value="Genomic_DNA"/>
</dbReference>
<reference evidence="24" key="1">
    <citation type="submission" date="2022-06" db="EMBL/GenBank/DDBJ databases">
        <title>Complete Genome of Aeromonas sp. Strain SOD01 Isolated from an Urban Freshwater Stream.</title>
        <authorList>
            <person name="Williams L.E."/>
            <person name="Brysgel T."/>
            <person name="Capestro E.M."/>
            <person name="Foltz G.V."/>
            <person name="Gardner A.E."/>
            <person name="Ingrassia J."/>
            <person name="Peterson E."/>
            <person name="Arruda J."/>
            <person name="Flaherty I."/>
            <person name="Hunt M."/>
            <person name="Pappas G."/>
            <person name="Ramsaran S."/>
            <person name="Rocha M."/>
        </authorList>
    </citation>
    <scope>NUCLEOTIDE SEQUENCE</scope>
    <source>
        <strain evidence="24">SOD01</strain>
    </source>
</reference>
<dbReference type="SUPFAM" id="SSF56601">
    <property type="entry name" value="beta-lactamase/transpeptidase-like"/>
    <property type="match status" value="1"/>
</dbReference>
<feature type="region of interest" description="Disordered" evidence="21">
    <location>
        <begin position="20"/>
        <end position="46"/>
    </location>
</feature>
<dbReference type="GO" id="GO:0008360">
    <property type="term" value="P:regulation of cell shape"/>
    <property type="evidence" value="ECO:0007669"/>
    <property type="project" value="UniProtKB-KW"/>
</dbReference>
<evidence type="ECO:0000256" key="15">
    <source>
        <dbReference type="ARBA" id="ARBA00023316"/>
    </source>
</evidence>
<keyword evidence="11 24" id="KW-0378">Hydrolase</keyword>
<evidence type="ECO:0000256" key="10">
    <source>
        <dbReference type="ARBA" id="ARBA00022729"/>
    </source>
</evidence>
<dbReference type="SMART" id="SM00936">
    <property type="entry name" value="PBP5_C"/>
    <property type="match status" value="1"/>
</dbReference>
<feature type="binding site" evidence="19">
    <location>
        <position position="254"/>
    </location>
    <ligand>
        <name>substrate</name>
    </ligand>
</feature>
<keyword evidence="7" id="KW-0997">Cell inner membrane</keyword>
<dbReference type="AlphaFoldDB" id="A0AAE9MH12"/>
<comment type="pathway">
    <text evidence="3">Cell wall biogenesis; peptidoglycan biosynthesis.</text>
</comment>
<evidence type="ECO:0000256" key="20">
    <source>
        <dbReference type="RuleBase" id="RU004016"/>
    </source>
</evidence>
<evidence type="ECO:0000256" key="4">
    <source>
        <dbReference type="ARBA" id="ARBA00007164"/>
    </source>
</evidence>
<evidence type="ECO:0000256" key="18">
    <source>
        <dbReference type="PIRSR" id="PIRSR618044-1"/>
    </source>
</evidence>
<dbReference type="InterPro" id="IPR037167">
    <property type="entry name" value="Peptidase_S11_C_sf"/>
</dbReference>
<accession>A0AAE9MH12</accession>
<evidence type="ECO:0000256" key="21">
    <source>
        <dbReference type="SAM" id="MobiDB-lite"/>
    </source>
</evidence>
<dbReference type="SUPFAM" id="SSF69189">
    <property type="entry name" value="Penicillin-binding protein associated domain"/>
    <property type="match status" value="1"/>
</dbReference>
<evidence type="ECO:0000313" key="25">
    <source>
        <dbReference type="Proteomes" id="UP001056890"/>
    </source>
</evidence>
<evidence type="ECO:0000256" key="9">
    <source>
        <dbReference type="ARBA" id="ARBA00022670"/>
    </source>
</evidence>
<dbReference type="Gene3D" id="3.40.710.10">
    <property type="entry name" value="DD-peptidase/beta-lactamase superfamily"/>
    <property type="match status" value="1"/>
</dbReference>
<dbReference type="EC" id="3.4.16.4" evidence="5"/>
<dbReference type="GO" id="GO:0071555">
    <property type="term" value="P:cell wall organization"/>
    <property type="evidence" value="ECO:0007669"/>
    <property type="project" value="UniProtKB-KW"/>
</dbReference>
<evidence type="ECO:0000256" key="3">
    <source>
        <dbReference type="ARBA" id="ARBA00004752"/>
    </source>
</evidence>
<feature type="active site" description="Proton acceptor" evidence="18">
    <location>
        <position position="91"/>
    </location>
</feature>
<feature type="signal peptide" evidence="22">
    <location>
        <begin position="1"/>
        <end position="20"/>
    </location>
</feature>
<dbReference type="PRINTS" id="PR00725">
    <property type="entry name" value="DADACBPTASE1"/>
</dbReference>
<comment type="function">
    <text evidence="1">Removes C-terminal D-alanyl residues from sugar-peptide cell wall precursors.</text>
</comment>
<keyword evidence="9" id="KW-0645">Protease</keyword>
<feature type="chain" id="PRO_5041921468" description="serine-type D-Ala-D-Ala carboxypeptidase" evidence="22">
    <location>
        <begin position="21"/>
        <end position="415"/>
    </location>
</feature>
<dbReference type="InterPro" id="IPR015956">
    <property type="entry name" value="Peniciliin-bd_prot_C_sf"/>
</dbReference>
<evidence type="ECO:0000256" key="16">
    <source>
        <dbReference type="ARBA" id="ARBA00034000"/>
    </source>
</evidence>
<dbReference type="Pfam" id="PF00768">
    <property type="entry name" value="Peptidase_S11"/>
    <property type="match status" value="1"/>
</dbReference>